<feature type="domain" description="CUB" evidence="7">
    <location>
        <begin position="2331"/>
        <end position="2449"/>
    </location>
</feature>
<feature type="domain" description="CUB" evidence="7">
    <location>
        <begin position="2723"/>
        <end position="2836"/>
    </location>
</feature>
<evidence type="ECO:0000256" key="3">
    <source>
        <dbReference type="ARBA" id="ARBA00023157"/>
    </source>
</evidence>
<feature type="domain" description="CUB" evidence="7">
    <location>
        <begin position="216"/>
        <end position="337"/>
    </location>
</feature>
<evidence type="ECO:0000259" key="7">
    <source>
        <dbReference type="PROSITE" id="PS01180"/>
    </source>
</evidence>
<comment type="caution">
    <text evidence="5">Lacks conserved residue(s) required for the propagation of feature annotation.</text>
</comment>
<feature type="domain" description="CUB" evidence="7">
    <location>
        <begin position="339"/>
        <end position="450"/>
    </location>
</feature>
<sequence>WPNEYPTNKVCTWTLVAPTGQQIELLINSFELEERENCVFDYLELKNGGTLQSPLLGKYCGTTIPKIIRSYTNQLRIEFKSDSSRNFKGFDITWDSTISGCGGHINKLMRGSIHSPNYPNPYGINSQCDWRITVSKGSLVQLLFSDLEFEEHSDCYFDYIEIFDGRSSAAKSFGKYCSLAAVPSQILSTTNEVFVRMISDVNNQGRGFDLRFNSICTQEIHLHRGVIESPNFPNHYPDNLQCEWMVVAPVGNQIFVAFSQFEVEESTMEHVQTSDDCSFDYLEIIQKKSGDKEFEQKQTYCKTMPKEFTSIGDVVVFKFQTDSSFASSGFHLEFEVQGCGDIFTHPTGNFTSPNYPNVYPHGVTCEWSIVALYGYVIELTINDLDIETTHECIDKLEVSSEKNFSHPLSTFCHNFNKPVIMTSHGNELFVKLSTDFSFNGKGFSAFYTTKPIQCGGMFKVRSLSFTSPHYPQNYDHNLYCEWFLQVEENHRLSLSFDDFDVEEGCEHDSVKIYDGFDKTDNSLMETLCGNERTRKIYNSTDNKMLVVMQTDESMVSKGFSAKFKTACGKSIMINESGTIEMNSFYDIDSSNCNWTLIAPKSEPSGEQDGNDFAVDEEDCDEVAEESSDDECDAGLSDEEQDSDEEGGNKLLAFIAICYTRGTLELKNMSVASIFSRRHGSSFIRVSISKENFKNIMKFLRFNDKETQKQRLASDKFALMSEVWISFIENCKKCCNPGEKITGGRIAFSNKETAELKNPNLPFNESNIYLDQNGTTLILYQSKHIKSVSILSSLHKSVKITDSAKKKPETMHYYNKTKCGVDVAEQMAKKQHVTVTISSLDVLIYDGTICNVKILIFDGLNAEAPLIREICVEGHPPPIMSNGNALTLSIVSQFASTNFKFIASYSTLDNTCGGKFSDLSGQVASPSYPKSYPNNVECVWELSASLGNRLILTVEKMDIEFSENCHEDYLEIRENDVSGKLIGVYCGKDVPSVFPQAERFWLKFRSSSDGVGGGFLAEYAYAKTIEIDGSSGTITSPLYPHVFSQYGNSFFYRITVRHGYYISIVSKELLLRSDGGIRIYDGYDENAPVEELPKSDSEKFVSSSNVVVITIGVDYLTVLSLKLEWNEVSEKRQKTINETQTTNCTENSIVYVSDGQNINITSPGFPYGYATNLNCTWILKPEEVGRHAVFLFDEIDLEDTVNCLGDYVKIYSSNDLSNYKLLNTTCQVTPNEILQLYGDPYLKVNFVSDYYTNRTGFSGIAKSACGSPMNGPSGIIKATTKDTNCEWSITVRRGRTIKFEFLNLAVPDAANGDCRSYVLLKNGESMESPFLGQGKFCGTTIPTVENTFSNRAYVAFKKHSLQTSMASFTLRYEEATYNCGGSIIFNGENSTIIHTPNYPNAPHPHIECVWTVIVPSGELIQVNFIERFDIKNSKSCEEEYVELRDGGTVNGNLIGQFCGQMPPTQYSSSNVLRIKYYTDTTMPMNGFKANISLAKCGGYYRYRSGVIQSSHYPGLGAYEKNSICEYHLIGRDGSSMNLTFIDLNLPSSDDCSTTDHLEIYSVLNSEEESSEPTKDEIGKYCGSGRLPPSILTSSNVLVRFVTMNGNNLYRGFRISFSFSMEKCGGEVTADTGFITSPGYPIGRPFRQYCEWRVTVPKGRRVKAEIVDFDLGFIPLTGSGRYYARVSFQQSLTFYNDFKYSSRIKKIGLNDTTEPVYSSDNKMLISLWIKNNAGHRGFKLEFSSDEPSICSGNFNSDEGTIESPKNVSTYYCEYGRDPSAPLVAEETNAGTLAIYIAESSVISSSVCLVISPIIVEYLPSQRQRVFTQKCNASSEFPPIASPFQQTKVITKKGGYYSQVSPYTISYKVNKCGKLIRDTQEVVIRNPQFPPNYGRVACAWQYSTISGNYGNLNCTNEYVYITASPFPSYMKKERFCGPSSLILSNYTIPRSAKSVFIEYHSANYNPNSTFDITIKANYSVCGGTLLAPIFEFSNPTNGSQYPNNIECIWDITTSIGYHIGVSFVNRFFLEDSVNCTKDYIELLDFIDNDWKILGRICGRSAPKQFNSTGTRMRLIFRTNENIAGEGFTVKWEENCGGVFSVTKESQTLTSPRYPNKYPRNLKCNYTLVAGKEDFINIDFDEFELEDTSRSCVYDNLTIYKYEEWSYPPNTPMLVGSYCWRGSLTHVRHKHKINLIFSSDPFVEGRGFSSRYYLDNCGGNVTNSSMIEVPRKESGKYADYLTCLWYVKAPANNKIVIRFEYFELEHNDHCYLDAVEVFQGLKTDADQRKAMLCGNLTQHAPVVNIKSNNAIVKFHSDGNVNNGGFSALILFSENCDKTIELNDKSPSYTLNQTSTSYPPHLDCHYVITVPDGYVVKIEFEHFHLAPCHNDTSCTCDYVAILDGSDTFAEAIDKNLCGHSLPQSVTSSGRSLFVRYVTDSVYSSSGFSANLKMEPVACGKTLIQLNSTNGEHTLKWPIDSSSYQPNSQCDWIIEVADMEHVEIHFEKFELEDADSSGQCSKDVLKLTDEDTNLYNSEGLGSQFIFTGGKSKVMQPFFYWGRSFPTAPHDYCGSGIPNDFVSNSKRVRVRFRSNESIQKSGFQFIARMSPVCHRNYTSLQGRIFVKILRDCETYITVPENNTISLYFGVFNVYLSDYSFQCTNETAPVRIYDNRQNRLLQYVCPGSLPNPIFANTSSLMIKTKRMETSWMDNNGAYDLIYLASDKGLGCGGQIFNYAGQFSSPMYPANDRNASDCRWDIAVPQNLVIAISFVVFDMGSSIHCSDNYFQIIETDYEGKETVARQYCGEDVPSAYKSNRNVLSIRFKKTSNFAGTGWNIQFMAVHQSAVAGSY</sequence>
<dbReference type="PANTHER" id="PTHR24251">
    <property type="entry name" value="OVOCHYMASE-RELATED"/>
    <property type="match status" value="1"/>
</dbReference>
<dbReference type="EMBL" id="WJQU01001775">
    <property type="protein sequence ID" value="KAJ6633725.1"/>
    <property type="molecule type" value="Genomic_DNA"/>
</dbReference>
<dbReference type="InterPro" id="IPR035914">
    <property type="entry name" value="Sperma_CUB_dom_sf"/>
</dbReference>
<evidence type="ECO:0000313" key="9">
    <source>
        <dbReference type="Proteomes" id="UP001151699"/>
    </source>
</evidence>
<dbReference type="Proteomes" id="UP001151699">
    <property type="component" value="Unassembled WGS sequence"/>
</dbReference>
<dbReference type="FunFam" id="2.60.120.290:FF:000003">
    <property type="entry name" value="Neuropilin"/>
    <property type="match status" value="1"/>
</dbReference>
<dbReference type="Gene3D" id="2.60.120.290">
    <property type="entry name" value="Spermadhesin, CUB domain"/>
    <property type="match status" value="20"/>
</dbReference>
<feature type="domain" description="CUB" evidence="7">
    <location>
        <begin position="911"/>
        <end position="1021"/>
    </location>
</feature>
<feature type="domain" description="CUB" evidence="7">
    <location>
        <begin position="1495"/>
        <end position="1618"/>
    </location>
</feature>
<dbReference type="PROSITE" id="PS01180">
    <property type="entry name" value="CUB"/>
    <property type="match status" value="18"/>
</dbReference>
<feature type="non-terminal residue" evidence="8">
    <location>
        <position position="1"/>
    </location>
</feature>
<comment type="caution">
    <text evidence="8">The sequence shown here is derived from an EMBL/GenBank/DDBJ whole genome shotgun (WGS) entry which is preliminary data.</text>
</comment>
<reference evidence="8" key="1">
    <citation type="submission" date="2022-07" db="EMBL/GenBank/DDBJ databases">
        <authorList>
            <person name="Trinca V."/>
            <person name="Uliana J.V.C."/>
            <person name="Torres T.T."/>
            <person name="Ward R.J."/>
            <person name="Monesi N."/>
        </authorList>
    </citation>
    <scope>NUCLEOTIDE SEQUENCE</scope>
    <source>
        <strain evidence="8">HSMRA1968</strain>
        <tissue evidence="8">Whole embryos</tissue>
    </source>
</reference>
<keyword evidence="2" id="KW-0677">Repeat</keyword>
<keyword evidence="3 5" id="KW-1015">Disulfide bond</keyword>
<feature type="domain" description="CUB" evidence="7">
    <location>
        <begin position="1143"/>
        <end position="1263"/>
    </location>
</feature>
<evidence type="ECO:0000256" key="2">
    <source>
        <dbReference type="ARBA" id="ARBA00022737"/>
    </source>
</evidence>
<dbReference type="InterPro" id="IPR000859">
    <property type="entry name" value="CUB_dom"/>
</dbReference>
<organism evidence="8 9">
    <name type="scientific">Pseudolycoriella hygida</name>
    <dbReference type="NCBI Taxonomy" id="35572"/>
    <lineage>
        <taxon>Eukaryota</taxon>
        <taxon>Metazoa</taxon>
        <taxon>Ecdysozoa</taxon>
        <taxon>Arthropoda</taxon>
        <taxon>Hexapoda</taxon>
        <taxon>Insecta</taxon>
        <taxon>Pterygota</taxon>
        <taxon>Neoptera</taxon>
        <taxon>Endopterygota</taxon>
        <taxon>Diptera</taxon>
        <taxon>Nematocera</taxon>
        <taxon>Sciaroidea</taxon>
        <taxon>Sciaridae</taxon>
        <taxon>Pseudolycoriella</taxon>
    </lineage>
</organism>
<dbReference type="FunFam" id="2.60.120.290:FF:000013">
    <property type="entry name" value="Membrane frizzled-related protein"/>
    <property type="match status" value="3"/>
</dbReference>
<feature type="domain" description="CUB" evidence="7">
    <location>
        <begin position="2092"/>
        <end position="2211"/>
    </location>
</feature>
<keyword evidence="1" id="KW-0732">Signal</keyword>
<feature type="domain" description="CUB" evidence="7">
    <location>
        <begin position="2453"/>
        <end position="2603"/>
    </location>
</feature>
<protein>
    <submittedName>
        <fullName evidence="8">Cubilin like</fullName>
    </submittedName>
</protein>
<accession>A0A9Q0RVM8</accession>
<feature type="region of interest" description="Disordered" evidence="6">
    <location>
        <begin position="625"/>
        <end position="644"/>
    </location>
</feature>
<feature type="domain" description="CUB" evidence="7">
    <location>
        <begin position="101"/>
        <end position="215"/>
    </location>
</feature>
<evidence type="ECO:0000256" key="1">
    <source>
        <dbReference type="ARBA" id="ARBA00022729"/>
    </source>
</evidence>
<evidence type="ECO:0000256" key="4">
    <source>
        <dbReference type="ARBA" id="ARBA00023180"/>
    </source>
</evidence>
<proteinExistence type="predicted"/>
<dbReference type="SUPFAM" id="SSF49854">
    <property type="entry name" value="Spermadhesin, CUB domain"/>
    <property type="match status" value="20"/>
</dbReference>
<name>A0A9Q0RVM8_9DIPT</name>
<feature type="domain" description="CUB" evidence="7">
    <location>
        <begin position="1622"/>
        <end position="1743"/>
    </location>
</feature>
<feature type="domain" description="CUB" evidence="7">
    <location>
        <begin position="454"/>
        <end position="566"/>
    </location>
</feature>
<keyword evidence="9" id="KW-1185">Reference proteome</keyword>
<dbReference type="Pfam" id="PF13843">
    <property type="entry name" value="DDE_Tnp_1_7"/>
    <property type="match status" value="1"/>
</dbReference>
<feature type="domain" description="CUB" evidence="7">
    <location>
        <begin position="2213"/>
        <end position="2328"/>
    </location>
</feature>
<dbReference type="SMART" id="SM00042">
    <property type="entry name" value="CUB"/>
    <property type="match status" value="17"/>
</dbReference>
<feature type="domain" description="CUB" evidence="7">
    <location>
        <begin position="1378"/>
        <end position="1493"/>
    </location>
</feature>
<evidence type="ECO:0000256" key="6">
    <source>
        <dbReference type="SAM" id="MobiDB-lite"/>
    </source>
</evidence>
<evidence type="ECO:0000313" key="8">
    <source>
        <dbReference type="EMBL" id="KAJ6633725.1"/>
    </source>
</evidence>
<feature type="disulfide bond" evidence="5">
    <location>
        <begin position="101"/>
        <end position="128"/>
    </location>
</feature>
<evidence type="ECO:0000256" key="5">
    <source>
        <dbReference type="PROSITE-ProRule" id="PRU00059"/>
    </source>
</evidence>
<gene>
    <name evidence="8" type="primary">Cubn_5</name>
    <name evidence="8" type="ORF">Bhyg_16499</name>
</gene>
<dbReference type="FunFam" id="2.60.120.290:FF:000005">
    <property type="entry name" value="Procollagen C-endopeptidase enhancer 1"/>
    <property type="match status" value="5"/>
</dbReference>
<dbReference type="OrthoDB" id="10009301at2759"/>
<feature type="domain" description="CUB" evidence="7">
    <location>
        <begin position="1869"/>
        <end position="1974"/>
    </location>
</feature>
<dbReference type="CDD" id="cd00041">
    <property type="entry name" value="CUB"/>
    <property type="match status" value="17"/>
</dbReference>
<feature type="domain" description="CUB" evidence="7">
    <location>
        <begin position="1264"/>
        <end position="1374"/>
    </location>
</feature>
<feature type="domain" description="CUB" evidence="7">
    <location>
        <begin position="1"/>
        <end position="97"/>
    </location>
</feature>
<feature type="domain" description="CUB" evidence="7">
    <location>
        <begin position="1978"/>
        <end position="2091"/>
    </location>
</feature>
<dbReference type="Pfam" id="PF00431">
    <property type="entry name" value="CUB"/>
    <property type="match status" value="17"/>
</dbReference>
<dbReference type="InterPro" id="IPR029526">
    <property type="entry name" value="PGBD"/>
</dbReference>
<keyword evidence="4" id="KW-0325">Glycoprotein</keyword>